<dbReference type="AlphaFoldDB" id="A0AAD7AYC0"/>
<keyword evidence="1" id="KW-0812">Transmembrane</keyword>
<evidence type="ECO:0000313" key="3">
    <source>
        <dbReference type="Proteomes" id="UP001221142"/>
    </source>
</evidence>
<comment type="caution">
    <text evidence="2">The sequence shown here is derived from an EMBL/GenBank/DDBJ whole genome shotgun (WGS) entry which is preliminary data.</text>
</comment>
<keyword evidence="3" id="KW-1185">Reference proteome</keyword>
<protein>
    <submittedName>
        <fullName evidence="2">Uncharacterized protein</fullName>
    </submittedName>
</protein>
<feature type="transmembrane region" description="Helical" evidence="1">
    <location>
        <begin position="60"/>
        <end position="81"/>
    </location>
</feature>
<gene>
    <name evidence="2" type="ORF">FB45DRAFT_1013650</name>
</gene>
<dbReference type="EMBL" id="JARKIF010000113">
    <property type="protein sequence ID" value="KAJ7604217.1"/>
    <property type="molecule type" value="Genomic_DNA"/>
</dbReference>
<dbReference type="PANTHER" id="PTHR40465:SF1">
    <property type="entry name" value="DUF6534 DOMAIN-CONTAINING PROTEIN"/>
    <property type="match status" value="1"/>
</dbReference>
<keyword evidence="1" id="KW-1133">Transmembrane helix</keyword>
<reference evidence="2" key="1">
    <citation type="submission" date="2023-03" db="EMBL/GenBank/DDBJ databases">
        <title>Massive genome expansion in bonnet fungi (Mycena s.s.) driven by repeated elements and novel gene families across ecological guilds.</title>
        <authorList>
            <consortium name="Lawrence Berkeley National Laboratory"/>
            <person name="Harder C.B."/>
            <person name="Miyauchi S."/>
            <person name="Viragh M."/>
            <person name="Kuo A."/>
            <person name="Thoen E."/>
            <person name="Andreopoulos B."/>
            <person name="Lu D."/>
            <person name="Skrede I."/>
            <person name="Drula E."/>
            <person name="Henrissat B."/>
            <person name="Morin E."/>
            <person name="Kohler A."/>
            <person name="Barry K."/>
            <person name="LaButti K."/>
            <person name="Morin E."/>
            <person name="Salamov A."/>
            <person name="Lipzen A."/>
            <person name="Mereny Z."/>
            <person name="Hegedus B."/>
            <person name="Baldrian P."/>
            <person name="Stursova M."/>
            <person name="Weitz H."/>
            <person name="Taylor A."/>
            <person name="Grigoriev I.V."/>
            <person name="Nagy L.G."/>
            <person name="Martin F."/>
            <person name="Kauserud H."/>
        </authorList>
    </citation>
    <scope>NUCLEOTIDE SEQUENCE</scope>
    <source>
        <strain evidence="2">9284</strain>
    </source>
</reference>
<accession>A0AAD7AYC0</accession>
<dbReference type="PANTHER" id="PTHR40465">
    <property type="entry name" value="CHROMOSOME 1, WHOLE GENOME SHOTGUN SEQUENCE"/>
    <property type="match status" value="1"/>
</dbReference>
<organism evidence="2 3">
    <name type="scientific">Roridomyces roridus</name>
    <dbReference type="NCBI Taxonomy" id="1738132"/>
    <lineage>
        <taxon>Eukaryota</taxon>
        <taxon>Fungi</taxon>
        <taxon>Dikarya</taxon>
        <taxon>Basidiomycota</taxon>
        <taxon>Agaricomycotina</taxon>
        <taxon>Agaricomycetes</taxon>
        <taxon>Agaricomycetidae</taxon>
        <taxon>Agaricales</taxon>
        <taxon>Marasmiineae</taxon>
        <taxon>Mycenaceae</taxon>
        <taxon>Roridomyces</taxon>
    </lineage>
</organism>
<name>A0AAD7AYC0_9AGAR</name>
<dbReference type="Proteomes" id="UP001221142">
    <property type="component" value="Unassembled WGS sequence"/>
</dbReference>
<feature type="transmembrane region" description="Helical" evidence="1">
    <location>
        <begin position="93"/>
        <end position="116"/>
    </location>
</feature>
<keyword evidence="1" id="KW-0472">Membrane</keyword>
<evidence type="ECO:0000256" key="1">
    <source>
        <dbReference type="SAM" id="Phobius"/>
    </source>
</evidence>
<feature type="transmembrane region" description="Helical" evidence="1">
    <location>
        <begin position="128"/>
        <end position="151"/>
    </location>
</feature>
<feature type="transmembrane region" description="Helical" evidence="1">
    <location>
        <begin position="30"/>
        <end position="48"/>
    </location>
</feature>
<proteinExistence type="predicted"/>
<sequence length="215" mass="23900">MSDSQEKIFVSVCSGWGHGNLHGTATYKMGLKLTVAFLVLMTFILYFGDLDGAIQLNYTAWWVSGTPLMVASIDLYVQAYFCYRLWAVTKRRFVVTLICGIFAFAYFAMCVGTFYIHTALDHSISMWFAIHLSTVFAGDVFLTCTTAYFLLKNRKNAMSHTANFINSLIRLTFQTAAPAAICAMFNLAFSQKNPGGSDLISTAFNMALPNCTPSR</sequence>
<evidence type="ECO:0000313" key="2">
    <source>
        <dbReference type="EMBL" id="KAJ7604217.1"/>
    </source>
</evidence>